<dbReference type="WBParaSite" id="ES5_v2.g24169.t1">
    <property type="protein sequence ID" value="ES5_v2.g24169.t1"/>
    <property type="gene ID" value="ES5_v2.g24169"/>
</dbReference>
<accession>A0AC34G389</accession>
<evidence type="ECO:0000313" key="1">
    <source>
        <dbReference type="Proteomes" id="UP000887579"/>
    </source>
</evidence>
<dbReference type="Proteomes" id="UP000887579">
    <property type="component" value="Unplaced"/>
</dbReference>
<reference evidence="2" key="1">
    <citation type="submission" date="2022-11" db="UniProtKB">
        <authorList>
            <consortium name="WormBaseParasite"/>
        </authorList>
    </citation>
    <scope>IDENTIFICATION</scope>
</reference>
<proteinExistence type="predicted"/>
<sequence>MAGEYGIEFAFKAESKQAIEPATFGAAKLVPSLNPFLLGYHFGRSVTAAPGATKSIPLAPEKSGPFDE</sequence>
<organism evidence="1 2">
    <name type="scientific">Panagrolaimus sp. ES5</name>
    <dbReference type="NCBI Taxonomy" id="591445"/>
    <lineage>
        <taxon>Eukaryota</taxon>
        <taxon>Metazoa</taxon>
        <taxon>Ecdysozoa</taxon>
        <taxon>Nematoda</taxon>
        <taxon>Chromadorea</taxon>
        <taxon>Rhabditida</taxon>
        <taxon>Tylenchina</taxon>
        <taxon>Panagrolaimomorpha</taxon>
        <taxon>Panagrolaimoidea</taxon>
        <taxon>Panagrolaimidae</taxon>
        <taxon>Panagrolaimus</taxon>
    </lineage>
</organism>
<name>A0AC34G389_9BILA</name>
<protein>
    <submittedName>
        <fullName evidence="2">Uncharacterized protein</fullName>
    </submittedName>
</protein>
<evidence type="ECO:0000313" key="2">
    <source>
        <dbReference type="WBParaSite" id="ES5_v2.g24169.t1"/>
    </source>
</evidence>